<evidence type="ECO:0008006" key="3">
    <source>
        <dbReference type="Google" id="ProtNLM"/>
    </source>
</evidence>
<dbReference type="CDD" id="cd16377">
    <property type="entry name" value="23S_rRNA_IVP_like"/>
    <property type="match status" value="1"/>
</dbReference>
<organism evidence="1 2">
    <name type="scientific">Candidatus Chisholmbacteria bacterium RIFCSPHIGHO2_01_FULL_52_32</name>
    <dbReference type="NCBI Taxonomy" id="1797591"/>
    <lineage>
        <taxon>Bacteria</taxon>
        <taxon>Candidatus Chisholmiibacteriota</taxon>
    </lineage>
</organism>
<dbReference type="InterPro" id="IPR036583">
    <property type="entry name" value="23S_rRNA_IVS_sf"/>
</dbReference>
<dbReference type="Pfam" id="PF05635">
    <property type="entry name" value="23S_rRNA_IVP"/>
    <property type="match status" value="1"/>
</dbReference>
<comment type="caution">
    <text evidence="1">The sequence shown here is derived from an EMBL/GenBank/DDBJ whole genome shotgun (WGS) entry which is preliminary data.</text>
</comment>
<dbReference type="PANTHER" id="PTHR38471">
    <property type="entry name" value="FOUR HELIX BUNDLE PROTEIN"/>
    <property type="match status" value="1"/>
</dbReference>
<sequence length="119" mass="13663">MSFRFEGLVIWSGSNTFASKVYRFTKSLPRSEQFGLSDQLRRAANSIPVNIAEGAGSASNKDFANFLNIAIRSIFEVVSLLFRCEQESYLSRAQRERFYQEAELLVKQIQAFRAKLIQR</sequence>
<reference evidence="1 2" key="1">
    <citation type="journal article" date="2016" name="Nat. Commun.">
        <title>Thousands of microbial genomes shed light on interconnected biogeochemical processes in an aquifer system.</title>
        <authorList>
            <person name="Anantharaman K."/>
            <person name="Brown C.T."/>
            <person name="Hug L.A."/>
            <person name="Sharon I."/>
            <person name="Castelle C.J."/>
            <person name="Probst A.J."/>
            <person name="Thomas B.C."/>
            <person name="Singh A."/>
            <person name="Wilkins M.J."/>
            <person name="Karaoz U."/>
            <person name="Brodie E.L."/>
            <person name="Williams K.H."/>
            <person name="Hubbard S.S."/>
            <person name="Banfield J.F."/>
        </authorList>
    </citation>
    <scope>NUCLEOTIDE SEQUENCE [LARGE SCALE GENOMIC DNA]</scope>
</reference>
<dbReference type="Gene3D" id="1.20.1440.60">
    <property type="entry name" value="23S rRNA-intervening sequence"/>
    <property type="match status" value="1"/>
</dbReference>
<dbReference type="EMBL" id="MHCJ01000003">
    <property type="protein sequence ID" value="OGY18244.1"/>
    <property type="molecule type" value="Genomic_DNA"/>
</dbReference>
<dbReference type="PANTHER" id="PTHR38471:SF2">
    <property type="entry name" value="FOUR HELIX BUNDLE PROTEIN"/>
    <property type="match status" value="1"/>
</dbReference>
<evidence type="ECO:0000313" key="1">
    <source>
        <dbReference type="EMBL" id="OGY18244.1"/>
    </source>
</evidence>
<proteinExistence type="predicted"/>
<accession>A0A1G1VSF0</accession>
<dbReference type="NCBIfam" id="TIGR02436">
    <property type="entry name" value="four helix bundle protein"/>
    <property type="match status" value="1"/>
</dbReference>
<gene>
    <name evidence="1" type="ORF">A2786_01860</name>
</gene>
<dbReference type="Proteomes" id="UP000179233">
    <property type="component" value="Unassembled WGS sequence"/>
</dbReference>
<evidence type="ECO:0000313" key="2">
    <source>
        <dbReference type="Proteomes" id="UP000179233"/>
    </source>
</evidence>
<protein>
    <recommendedName>
        <fullName evidence="3">Four helix bundle protein</fullName>
    </recommendedName>
</protein>
<dbReference type="SUPFAM" id="SSF158446">
    <property type="entry name" value="IVS-encoded protein-like"/>
    <property type="match status" value="1"/>
</dbReference>
<name>A0A1G1VSF0_9BACT</name>
<dbReference type="InterPro" id="IPR012657">
    <property type="entry name" value="23S_rRNA-intervening_sequence"/>
</dbReference>
<dbReference type="AlphaFoldDB" id="A0A1G1VSF0"/>